<gene>
    <name evidence="3" type="ORF">SISSUDRAFT_1133438</name>
</gene>
<feature type="transmembrane region" description="Helical" evidence="1">
    <location>
        <begin position="157"/>
        <end position="180"/>
    </location>
</feature>
<keyword evidence="4" id="KW-1185">Reference proteome</keyword>
<feature type="transmembrane region" description="Helical" evidence="1">
    <location>
        <begin position="249"/>
        <end position="273"/>
    </location>
</feature>
<dbReference type="OrthoDB" id="3219854at2759"/>
<dbReference type="AlphaFoldDB" id="A0A165X881"/>
<proteinExistence type="predicted"/>
<evidence type="ECO:0000313" key="4">
    <source>
        <dbReference type="Proteomes" id="UP000076798"/>
    </source>
</evidence>
<evidence type="ECO:0000259" key="2">
    <source>
        <dbReference type="Pfam" id="PF20153"/>
    </source>
</evidence>
<keyword evidence="1" id="KW-1133">Transmembrane helix</keyword>
<sequence length="999" mass="113494">MQPNNGLESKFDKLIALIETQNGLIGAQSQTLKEQKDELSQQHKTMKKHSVMLEALEKDATKDDRAHEARTLQDEQTWGAIDKESLAKIKVIADGWRDLMQISLVFIALFLTVVTAFISPIIQLFTSSPNDANSTSASSSSTTKNPLPSVTLQLVALFYYLALIVSICNSVLCVLGMQWAARLIAVPLGKTNLERTLARERRKAIADGYMVPLMGVLVWTLLLSIGFFVIGFLIQLWDLAVSFTGRAPILLFGGAFATALSLVILGVIVVTTVHASLHDNSPFESPLSNAMRPLLMWIRRLKQPTSKGPVATKLPQVVDEANLEQGSAGVEDDHDPNEVKALIKWEDGDDEDILALKTYARLVIDTTDPDILERAVPSFEFSKWYSAGDKLFPLFKAVYERYMATDASFRVKETAYRQLIQFKDWDGWTGNDFARRWQWKSDVKLDKWIRWCQSRCEEMFRRSRESRRAFYSTYVFFVSFEEDNEDLRGTHPESYEQSMLRVLSSYTQLKEIGDRADLFRATVIECKSLIDEGNADVVIAMFGKQGRSIVLRSLLQNPFLLWEQVDDVISLITKGNELGIVNELSNFLLNLPEMGIVTSPFDQQLLLVEFLAYIGDNLSWNFTLPSNFDLSSVLALVAREFQIPQYNMTLLLYLERGGLESLSDFGSALPLWEFYRDLSLEAPGFPHDVTRIQGFYLRYNGCFTPLPALDDQECDDLATAICTQVEMFAPFNTPSYLATNKRLILELTTLHEEQRNIVTDFILSRVQRGDFISVIRTSLWDWDRIQSLLAAITRGHEVELLATVSNHIGHPLNMRDHLTWMPALDFLLHLIPSLPPDFVIPQGFDLFGSLYMFLHHKRNRKTWRKYSDALIFYLDHGGFDRLARPDKIAKFFTLCVDESSQMKRWSDEERTSESTRSRSLYYLRELDALAASFAANASETPPVSLPANNGSPRLALSSRIASFASEVAQMLSFRRRPQDETQEVDTFRLQISVSDRNMA</sequence>
<evidence type="ECO:0000256" key="1">
    <source>
        <dbReference type="SAM" id="Phobius"/>
    </source>
</evidence>
<dbReference type="EMBL" id="KV428425">
    <property type="protein sequence ID" value="KZT31927.1"/>
    <property type="molecule type" value="Genomic_DNA"/>
</dbReference>
<feature type="transmembrane region" description="Helical" evidence="1">
    <location>
        <begin position="209"/>
        <end position="237"/>
    </location>
</feature>
<feature type="transmembrane region" description="Helical" evidence="1">
    <location>
        <begin position="104"/>
        <end position="125"/>
    </location>
</feature>
<feature type="domain" description="DUF6535" evidence="2">
    <location>
        <begin position="78"/>
        <end position="237"/>
    </location>
</feature>
<name>A0A165X881_9AGAM</name>
<evidence type="ECO:0000313" key="3">
    <source>
        <dbReference type="EMBL" id="KZT31927.1"/>
    </source>
</evidence>
<dbReference type="Pfam" id="PF20153">
    <property type="entry name" value="DUF6535"/>
    <property type="match status" value="1"/>
</dbReference>
<accession>A0A165X881</accession>
<protein>
    <recommendedName>
        <fullName evidence="2">DUF6535 domain-containing protein</fullName>
    </recommendedName>
</protein>
<reference evidence="3 4" key="1">
    <citation type="journal article" date="2016" name="Mol. Biol. Evol.">
        <title>Comparative Genomics of Early-Diverging Mushroom-Forming Fungi Provides Insights into the Origins of Lignocellulose Decay Capabilities.</title>
        <authorList>
            <person name="Nagy L.G."/>
            <person name="Riley R."/>
            <person name="Tritt A."/>
            <person name="Adam C."/>
            <person name="Daum C."/>
            <person name="Floudas D."/>
            <person name="Sun H."/>
            <person name="Yadav J.S."/>
            <person name="Pangilinan J."/>
            <person name="Larsson K.H."/>
            <person name="Matsuura K."/>
            <person name="Barry K."/>
            <person name="Labutti K."/>
            <person name="Kuo R."/>
            <person name="Ohm R.A."/>
            <person name="Bhattacharya S.S."/>
            <person name="Shirouzu T."/>
            <person name="Yoshinaga Y."/>
            <person name="Martin F.M."/>
            <person name="Grigoriev I.V."/>
            <person name="Hibbett D.S."/>
        </authorList>
    </citation>
    <scope>NUCLEOTIDE SEQUENCE [LARGE SCALE GENOMIC DNA]</scope>
    <source>
        <strain evidence="3 4">HHB10207 ss-3</strain>
    </source>
</reference>
<organism evidence="3 4">
    <name type="scientific">Sistotremastrum suecicum HHB10207 ss-3</name>
    <dbReference type="NCBI Taxonomy" id="1314776"/>
    <lineage>
        <taxon>Eukaryota</taxon>
        <taxon>Fungi</taxon>
        <taxon>Dikarya</taxon>
        <taxon>Basidiomycota</taxon>
        <taxon>Agaricomycotina</taxon>
        <taxon>Agaricomycetes</taxon>
        <taxon>Sistotremastrales</taxon>
        <taxon>Sistotremastraceae</taxon>
        <taxon>Sistotremastrum</taxon>
    </lineage>
</organism>
<keyword evidence="1" id="KW-0812">Transmembrane</keyword>
<dbReference type="STRING" id="1314776.A0A165X881"/>
<dbReference type="InterPro" id="IPR045338">
    <property type="entry name" value="DUF6535"/>
</dbReference>
<dbReference type="Proteomes" id="UP000076798">
    <property type="component" value="Unassembled WGS sequence"/>
</dbReference>
<keyword evidence="1" id="KW-0472">Membrane</keyword>